<keyword evidence="6" id="KW-1185">Reference proteome</keyword>
<dbReference type="InterPro" id="IPR051012">
    <property type="entry name" value="CellSynth/LPSAsmb/PSIAsmb"/>
</dbReference>
<dbReference type="PROSITE" id="PS50005">
    <property type="entry name" value="TPR"/>
    <property type="match status" value="4"/>
</dbReference>
<dbReference type="Proteomes" id="UP000253891">
    <property type="component" value="Unassembled WGS sequence"/>
</dbReference>
<dbReference type="InterPro" id="IPR011990">
    <property type="entry name" value="TPR-like_helical_dom_sf"/>
</dbReference>
<dbReference type="AlphaFoldDB" id="A0A0K8MIN6"/>
<organism evidence="5 6">
    <name type="scientific">Fructobacillus ficulneus</name>
    <dbReference type="NCBI Taxonomy" id="157463"/>
    <lineage>
        <taxon>Bacteria</taxon>
        <taxon>Bacillati</taxon>
        <taxon>Bacillota</taxon>
        <taxon>Bacilli</taxon>
        <taxon>Lactobacillales</taxon>
        <taxon>Lactobacillaceae</taxon>
        <taxon>Fructobacillus</taxon>
    </lineage>
</organism>
<feature type="repeat" description="TPR" evidence="3">
    <location>
        <begin position="205"/>
        <end position="238"/>
    </location>
</feature>
<feature type="repeat" description="TPR" evidence="3">
    <location>
        <begin position="273"/>
        <end position="306"/>
    </location>
</feature>
<dbReference type="Pfam" id="PF13181">
    <property type="entry name" value="TPR_8"/>
    <property type="match status" value="3"/>
</dbReference>
<gene>
    <name evidence="5" type="ORF">FFIC_284380</name>
</gene>
<evidence type="ECO:0000256" key="2">
    <source>
        <dbReference type="ARBA" id="ARBA00022803"/>
    </source>
</evidence>
<feature type="repeat" description="TPR" evidence="3">
    <location>
        <begin position="375"/>
        <end position="408"/>
    </location>
</feature>
<evidence type="ECO:0000256" key="1">
    <source>
        <dbReference type="ARBA" id="ARBA00022737"/>
    </source>
</evidence>
<dbReference type="SMART" id="SM00028">
    <property type="entry name" value="TPR"/>
    <property type="match status" value="6"/>
</dbReference>
<dbReference type="InterPro" id="IPR019734">
    <property type="entry name" value="TPR_rpt"/>
</dbReference>
<keyword evidence="1" id="KW-0677">Repeat</keyword>
<dbReference type="PANTHER" id="PTHR45586:SF14">
    <property type="entry name" value="TETRATRICOPEPTIDE TPR_2 REPEAT PROTEIN"/>
    <property type="match status" value="1"/>
</dbReference>
<evidence type="ECO:0000313" key="5">
    <source>
        <dbReference type="EMBL" id="GAP00421.1"/>
    </source>
</evidence>
<dbReference type="STRING" id="157463.GCA_001047075_01305"/>
<dbReference type="PANTHER" id="PTHR45586">
    <property type="entry name" value="TPR REPEAT-CONTAINING PROTEIN PA4667"/>
    <property type="match status" value="1"/>
</dbReference>
<keyword evidence="4" id="KW-0175">Coiled coil</keyword>
<evidence type="ECO:0000256" key="3">
    <source>
        <dbReference type="PROSITE-ProRule" id="PRU00339"/>
    </source>
</evidence>
<accession>A0A0K8MIN6</accession>
<protein>
    <submittedName>
        <fullName evidence="5">TPR repeat protein</fullName>
    </submittedName>
</protein>
<dbReference type="RefSeq" id="WP_242977432.1">
    <property type="nucleotide sequence ID" value="NZ_DF968005.1"/>
</dbReference>
<dbReference type="EMBL" id="DF968005">
    <property type="protein sequence ID" value="GAP00421.1"/>
    <property type="molecule type" value="Genomic_DNA"/>
</dbReference>
<dbReference type="Gene3D" id="1.25.40.10">
    <property type="entry name" value="Tetratricopeptide repeat domain"/>
    <property type="match status" value="2"/>
</dbReference>
<name>A0A0K8MIN6_9LACO</name>
<feature type="repeat" description="TPR" evidence="3">
    <location>
        <begin position="239"/>
        <end position="272"/>
    </location>
</feature>
<evidence type="ECO:0000313" key="6">
    <source>
        <dbReference type="Proteomes" id="UP000253891"/>
    </source>
</evidence>
<dbReference type="SUPFAM" id="SSF48452">
    <property type="entry name" value="TPR-like"/>
    <property type="match status" value="2"/>
</dbReference>
<dbReference type="Pfam" id="PF25058">
    <property type="entry name" value="ARM_TT21"/>
    <property type="match status" value="1"/>
</dbReference>
<keyword evidence="2 3" id="KW-0802">TPR repeat</keyword>
<sequence length="422" mass="47472">MTNYAEEMMAAIRLGQLDQAQTLFQKSLANDSDDLIYSLAEDLYAMGFVSESKQAYLNLVEKYPHEGQLKTALAELAIEENDLDQAQDYLAQIEEDSPAYLEALMVKADLYQSEGLTESAQAALEKAQTLAPDEPVVTFALAEFYFSTGEYHQAIANYRNLLLQGQRRIAKVDMAARIGTAYAAIGNVDNAIAYLEQIKPLDLTIDTKFQLAFLYVEKKADDDALPLFQDILEADPQYTSVYPLLGQLYERIKDTAEALKTYQIGLSYDQTNPILYRLAGALAFRLGDTDLAKEYYQAALDLDDQDLTTYTALADLNLAIHDYDAVIATIGAAADQDLVDPRFAWDLARAYHAKEEEDKASEQWLIAAQDYPENPDFWHDLADWYHEVGRRQDELQALEKAVDLDPDNFELADRLADLSLDL</sequence>
<reference evidence="5 6" key="1">
    <citation type="journal article" date="2015" name="BMC Genomics">
        <title>Comparative genomics of Fructobacillus spp. and Leuconostoc spp. reveals niche-specific evolution of Fructobacillus spp.</title>
        <authorList>
            <person name="Endo A."/>
            <person name="Tanizawa Y."/>
            <person name="Tanaka N."/>
            <person name="Maeno S."/>
            <person name="Kumar H."/>
            <person name="Shiwa Y."/>
            <person name="Okada S."/>
            <person name="Yoshikawa H."/>
            <person name="Dicks L."/>
            <person name="Nakagawa J."/>
            <person name="Arita M."/>
        </authorList>
    </citation>
    <scope>NUCLEOTIDE SEQUENCE [LARGE SCALE GENOMIC DNA]</scope>
    <source>
        <strain evidence="5 6">JCM 12225</strain>
    </source>
</reference>
<feature type="coiled-coil region" evidence="4">
    <location>
        <begin position="69"/>
        <end position="96"/>
    </location>
</feature>
<proteinExistence type="predicted"/>
<evidence type="ECO:0000256" key="4">
    <source>
        <dbReference type="SAM" id="Coils"/>
    </source>
</evidence>